<gene>
    <name evidence="2" type="ORF">KSU1_A0053</name>
</gene>
<organism evidence="2 3">
    <name type="scientific">Candidatus Jettenia caeni</name>
    <dbReference type="NCBI Taxonomy" id="247490"/>
    <lineage>
        <taxon>Bacteria</taxon>
        <taxon>Pseudomonadati</taxon>
        <taxon>Planctomycetota</taxon>
        <taxon>Candidatus Brocadiia</taxon>
        <taxon>Candidatus Brocadiales</taxon>
        <taxon>Candidatus Brocadiaceae</taxon>
        <taxon>Candidatus Jettenia</taxon>
    </lineage>
</organism>
<dbReference type="GO" id="GO:0016757">
    <property type="term" value="F:glycosyltransferase activity"/>
    <property type="evidence" value="ECO:0007669"/>
    <property type="project" value="InterPro"/>
</dbReference>
<dbReference type="OrthoDB" id="9804196at2"/>
<proteinExistence type="predicted"/>
<accession>I3IGH5</accession>
<dbReference type="EMBL" id="BAFH01000001">
    <property type="protein sequence ID" value="GAB60820.1"/>
    <property type="molecule type" value="Genomic_DNA"/>
</dbReference>
<dbReference type="Proteomes" id="UP000002985">
    <property type="component" value="Unassembled WGS sequence"/>
</dbReference>
<dbReference type="STRING" id="247490.KSU1_A0053"/>
<dbReference type="Gene3D" id="3.40.50.2000">
    <property type="entry name" value="Glycogen Phosphorylase B"/>
    <property type="match status" value="2"/>
</dbReference>
<evidence type="ECO:0000313" key="2">
    <source>
        <dbReference type="EMBL" id="GAB60820.1"/>
    </source>
</evidence>
<dbReference type="SUPFAM" id="SSF53756">
    <property type="entry name" value="UDP-Glycosyltransferase/glycogen phosphorylase"/>
    <property type="match status" value="1"/>
</dbReference>
<dbReference type="PANTHER" id="PTHR12526">
    <property type="entry name" value="GLYCOSYLTRANSFERASE"/>
    <property type="match status" value="1"/>
</dbReference>
<feature type="domain" description="Glycosyl transferase family 1" evidence="1">
    <location>
        <begin position="194"/>
        <end position="354"/>
    </location>
</feature>
<keyword evidence="3" id="KW-1185">Reference proteome</keyword>
<protein>
    <submittedName>
        <fullName evidence="2">Putative glycosyltransferase</fullName>
    </submittedName>
</protein>
<dbReference type="Pfam" id="PF00534">
    <property type="entry name" value="Glycos_transf_1"/>
    <property type="match status" value="1"/>
</dbReference>
<reference evidence="2 3" key="1">
    <citation type="journal article" date="2012" name="FEBS Lett.">
        <title>Anammox organism KSU-1 expresses a NirK-type copper-containing nitrite reductase instead of a NirS-type with cytochrome cd1.</title>
        <authorList>
            <person name="Hira D."/>
            <person name="Toh H."/>
            <person name="Migita C.T."/>
            <person name="Okubo H."/>
            <person name="Nishiyama T."/>
            <person name="Hattori M."/>
            <person name="Furukawa K."/>
            <person name="Fujii T."/>
        </authorList>
    </citation>
    <scope>NUCLEOTIDE SEQUENCE [LARGE SCALE GENOMIC DNA]</scope>
</reference>
<dbReference type="AlphaFoldDB" id="I3IGH5"/>
<dbReference type="CDD" id="cd03801">
    <property type="entry name" value="GT4_PimA-like"/>
    <property type="match status" value="1"/>
</dbReference>
<evidence type="ECO:0000259" key="1">
    <source>
        <dbReference type="Pfam" id="PF00534"/>
    </source>
</evidence>
<name>I3IGH5_9BACT</name>
<comment type="caution">
    <text evidence="2">The sequence shown here is derived from an EMBL/GenBank/DDBJ whole genome shotgun (WGS) entry which is preliminary data.</text>
</comment>
<evidence type="ECO:0000313" key="3">
    <source>
        <dbReference type="Proteomes" id="UP000002985"/>
    </source>
</evidence>
<dbReference type="InterPro" id="IPR001296">
    <property type="entry name" value="Glyco_trans_1"/>
</dbReference>
<dbReference type="eggNOG" id="COG0438">
    <property type="taxonomic scope" value="Bacteria"/>
</dbReference>
<sequence>MKVLMICRIFPPRYGGGVIQAIFLAKELKRQGIDVEFATNNYRQKTALDIYDGFSVYKFCSYFESKALSSLGQFIYFLKMFLFLLFKSNHDIILFFGISGFDTFLFPLTKLFGKKTLLQLTLVGCDDPLSIRKRKLGFLFHPSLYCVDKIIPISTKLFHLSLESGISKKKLELIPVGVNTSMFFKLPTEDKKVLKSKLGFLNYSHIFLAVGQIEERKGYEFMIQAWKFIGEKLPNSVLLIAGPKNDVSNPYFQKLLTIIKESSLKNILFLGFIHNINEYMKITDCLLHCSTAEGLPNTLIEAGISSVPIVCRHIDGVTSDIIITSNIGRQCFSDLPADFAKEVFSILKERNELNTALNIEELKKRFDIKEVARQYINLFNWLKT</sequence>
<keyword evidence="2" id="KW-0808">Transferase</keyword>